<keyword evidence="4" id="KW-1185">Reference proteome</keyword>
<dbReference type="Gene3D" id="2.60.40.1890">
    <property type="entry name" value="PCu(A)C copper chaperone"/>
    <property type="match status" value="1"/>
</dbReference>
<dbReference type="InterPro" id="IPR007410">
    <property type="entry name" value="LpqE-like"/>
</dbReference>
<dbReference type="InterPro" id="IPR036182">
    <property type="entry name" value="PCuAC_sf"/>
</dbReference>
<dbReference type="Proteomes" id="UP000594480">
    <property type="component" value="Chromosome"/>
</dbReference>
<dbReference type="InterPro" id="IPR058248">
    <property type="entry name" value="Lxx211020-like"/>
</dbReference>
<accession>A0A7S8MVM1</accession>
<protein>
    <submittedName>
        <fullName evidence="3">Copper chaperone PCu(A)C</fullName>
    </submittedName>
</protein>
<dbReference type="PANTHER" id="PTHR36302">
    <property type="entry name" value="BLR7088 PROTEIN"/>
    <property type="match status" value="1"/>
</dbReference>
<dbReference type="AlphaFoldDB" id="A0A7S8MVM1"/>
<evidence type="ECO:0000313" key="4">
    <source>
        <dbReference type="Proteomes" id="UP000594480"/>
    </source>
</evidence>
<evidence type="ECO:0000256" key="2">
    <source>
        <dbReference type="SAM" id="SignalP"/>
    </source>
</evidence>
<organism evidence="3 4">
    <name type="scientific">Microbacterium schleiferi</name>
    <dbReference type="NCBI Taxonomy" id="69362"/>
    <lineage>
        <taxon>Bacteria</taxon>
        <taxon>Bacillati</taxon>
        <taxon>Actinomycetota</taxon>
        <taxon>Actinomycetes</taxon>
        <taxon>Micrococcales</taxon>
        <taxon>Microbacteriaceae</taxon>
        <taxon>Microbacterium</taxon>
    </lineage>
</organism>
<dbReference type="PROSITE" id="PS51257">
    <property type="entry name" value="PROKAR_LIPOPROTEIN"/>
    <property type="match status" value="1"/>
</dbReference>
<dbReference type="EMBL" id="CP064760">
    <property type="protein sequence ID" value="QPE04040.1"/>
    <property type="molecule type" value="Genomic_DNA"/>
</dbReference>
<dbReference type="KEGG" id="msf:IT882_12550"/>
<feature type="signal peptide" evidence="2">
    <location>
        <begin position="1"/>
        <end position="26"/>
    </location>
</feature>
<dbReference type="Pfam" id="PF04314">
    <property type="entry name" value="PCuAC"/>
    <property type="match status" value="1"/>
</dbReference>
<feature type="region of interest" description="Disordered" evidence="1">
    <location>
        <begin position="164"/>
        <end position="184"/>
    </location>
</feature>
<feature type="chain" id="PRO_5039150934" evidence="2">
    <location>
        <begin position="27"/>
        <end position="184"/>
    </location>
</feature>
<evidence type="ECO:0000256" key="1">
    <source>
        <dbReference type="SAM" id="MobiDB-lite"/>
    </source>
</evidence>
<dbReference type="PANTHER" id="PTHR36302:SF1">
    <property type="entry name" value="COPPER CHAPERONE PCU(A)C"/>
    <property type="match status" value="1"/>
</dbReference>
<proteinExistence type="predicted"/>
<dbReference type="RefSeq" id="WP_195692131.1">
    <property type="nucleotide sequence ID" value="NZ_CP064760.1"/>
</dbReference>
<sequence length="184" mass="18899">MNTRISTRFGVLLVAAALGLAGCASTDTSTTTAAEADSVTITDAWVKAADSGMSAAFGELENDGDSDATIVSITSDASSMMELHEVVDDGSGSMVMQEKDGGFVVPAGGSLTLEPGGYHFMLMDLTAPLVAGDEATFTVTFEDGSTMEFTAPVKDFTGADENYNDGGMDMGDDHSGMDMGGDDQ</sequence>
<reference evidence="3 4" key="1">
    <citation type="submission" date="2020-11" db="EMBL/GenBank/DDBJ databases">
        <title>Amino acid is mineralized and recycled by bacteria in oceanic microbiome.</title>
        <authorList>
            <person name="Zheng L.Y."/>
        </authorList>
    </citation>
    <scope>NUCLEOTIDE SEQUENCE [LARGE SCALE GENOMIC DNA]</scope>
    <source>
        <strain evidence="3 4">A32-1</strain>
    </source>
</reference>
<gene>
    <name evidence="3" type="ORF">IT882_12550</name>
</gene>
<keyword evidence="2" id="KW-0732">Signal</keyword>
<dbReference type="SUPFAM" id="SSF110087">
    <property type="entry name" value="DR1885-like metal-binding protein"/>
    <property type="match status" value="1"/>
</dbReference>
<evidence type="ECO:0000313" key="3">
    <source>
        <dbReference type="EMBL" id="QPE04040.1"/>
    </source>
</evidence>
<name>A0A7S8MVM1_9MICO</name>